<dbReference type="STRING" id="3076.A0A2P6TIF6"/>
<feature type="compositionally biased region" description="Polar residues" evidence="3">
    <location>
        <begin position="619"/>
        <end position="629"/>
    </location>
</feature>
<dbReference type="Proteomes" id="UP000239899">
    <property type="component" value="Unassembled WGS sequence"/>
</dbReference>
<feature type="region of interest" description="Disordered" evidence="3">
    <location>
        <begin position="464"/>
        <end position="488"/>
    </location>
</feature>
<protein>
    <submittedName>
        <fullName evidence="4">Transducin family</fullName>
    </submittedName>
</protein>
<evidence type="ECO:0000256" key="1">
    <source>
        <dbReference type="PROSITE-ProRule" id="PRU00221"/>
    </source>
</evidence>
<feature type="compositionally biased region" description="Low complexity" evidence="3">
    <location>
        <begin position="352"/>
        <end position="367"/>
    </location>
</feature>
<comment type="caution">
    <text evidence="4">The sequence shown here is derived from an EMBL/GenBank/DDBJ whole genome shotgun (WGS) entry which is preliminary data.</text>
</comment>
<gene>
    <name evidence="4" type="ORF">C2E21_7320</name>
</gene>
<dbReference type="PANTHER" id="PTHR45096:SF1">
    <property type="entry name" value="PROTEIN NEDD1"/>
    <property type="match status" value="1"/>
</dbReference>
<dbReference type="GO" id="GO:0010968">
    <property type="term" value="P:regulation of microtubule nucleation"/>
    <property type="evidence" value="ECO:0007669"/>
    <property type="project" value="InterPro"/>
</dbReference>
<dbReference type="InterPro" id="IPR001680">
    <property type="entry name" value="WD40_rpt"/>
</dbReference>
<dbReference type="EMBL" id="LHPG02000015">
    <property type="protein sequence ID" value="PRW34049.1"/>
    <property type="molecule type" value="Genomic_DNA"/>
</dbReference>
<reference evidence="4 5" key="1">
    <citation type="journal article" date="2018" name="Plant J.">
        <title>Genome sequences of Chlorella sorokiniana UTEX 1602 and Micractinium conductrix SAG 241.80: implications to maltose excretion by a green alga.</title>
        <authorList>
            <person name="Arriola M.B."/>
            <person name="Velmurugan N."/>
            <person name="Zhang Y."/>
            <person name="Plunkett M.H."/>
            <person name="Hondzo H."/>
            <person name="Barney B.M."/>
        </authorList>
    </citation>
    <scope>NUCLEOTIDE SEQUENCE [LARGE SCALE GENOMIC DNA]</scope>
    <source>
        <strain evidence="5">UTEX 1602</strain>
    </source>
</reference>
<dbReference type="OrthoDB" id="756313at2759"/>
<dbReference type="PANTHER" id="PTHR45096">
    <property type="entry name" value="PROTEIN NEDD1"/>
    <property type="match status" value="1"/>
</dbReference>
<dbReference type="GO" id="GO:0140496">
    <property type="term" value="F:gamma-tubulin complex binding"/>
    <property type="evidence" value="ECO:0007669"/>
    <property type="project" value="InterPro"/>
</dbReference>
<feature type="compositionally biased region" description="Low complexity" evidence="3">
    <location>
        <begin position="472"/>
        <end position="488"/>
    </location>
</feature>
<evidence type="ECO:0000313" key="5">
    <source>
        <dbReference type="Proteomes" id="UP000239899"/>
    </source>
</evidence>
<dbReference type="SUPFAM" id="SSF50978">
    <property type="entry name" value="WD40 repeat-like"/>
    <property type="match status" value="1"/>
</dbReference>
<dbReference type="InterPro" id="IPR036322">
    <property type="entry name" value="WD40_repeat_dom_sf"/>
</dbReference>
<evidence type="ECO:0000313" key="4">
    <source>
        <dbReference type="EMBL" id="PRW34049.1"/>
    </source>
</evidence>
<dbReference type="Gene3D" id="2.130.10.10">
    <property type="entry name" value="YVTN repeat-like/Quinoprotein amine dehydrogenase"/>
    <property type="match status" value="2"/>
</dbReference>
<evidence type="ECO:0000256" key="2">
    <source>
        <dbReference type="SAM" id="Coils"/>
    </source>
</evidence>
<dbReference type="Pfam" id="PF00400">
    <property type="entry name" value="WD40"/>
    <property type="match status" value="3"/>
</dbReference>
<evidence type="ECO:0000256" key="3">
    <source>
        <dbReference type="SAM" id="MobiDB-lite"/>
    </source>
</evidence>
<dbReference type="SMART" id="SM00320">
    <property type="entry name" value="WD40"/>
    <property type="match status" value="6"/>
</dbReference>
<organism evidence="4 5">
    <name type="scientific">Chlorella sorokiniana</name>
    <name type="common">Freshwater green alga</name>
    <dbReference type="NCBI Taxonomy" id="3076"/>
    <lineage>
        <taxon>Eukaryota</taxon>
        <taxon>Viridiplantae</taxon>
        <taxon>Chlorophyta</taxon>
        <taxon>core chlorophytes</taxon>
        <taxon>Trebouxiophyceae</taxon>
        <taxon>Chlorellales</taxon>
        <taxon>Chlorellaceae</taxon>
        <taxon>Chlorella clade</taxon>
        <taxon>Chlorella</taxon>
    </lineage>
</organism>
<feature type="coiled-coil region" evidence="2">
    <location>
        <begin position="776"/>
        <end position="803"/>
    </location>
</feature>
<keyword evidence="2" id="KW-0175">Coiled coil</keyword>
<feature type="repeat" description="WD" evidence="1">
    <location>
        <begin position="41"/>
        <end position="71"/>
    </location>
</feature>
<feature type="region of interest" description="Disordered" evidence="3">
    <location>
        <begin position="581"/>
        <end position="645"/>
    </location>
</feature>
<proteinExistence type="predicted"/>
<feature type="region of interest" description="Disordered" evidence="3">
    <location>
        <begin position="521"/>
        <end position="544"/>
    </location>
</feature>
<keyword evidence="1" id="KW-0853">WD repeat</keyword>
<dbReference type="InterPro" id="IPR044621">
    <property type="entry name" value="NEDD1"/>
</dbReference>
<sequence length="810" mass="81633">MSRPAEFAADMFVAAAGQGVYLLRQQAPGGGGGDDAFGRVVVNHAAGVGAVCWNRNNKVVASGAADGTIQLLYSNGQVMAVLPRDAATQANLGAVTGLSWSSGSKRLAAGTDRGSVYLFDMSQNAGRAPPAELPGHLGGVTAVEFQHEDKFLAVASGGGSVTLYSDPQRTGAAGAVPLHPSADTSARLSLSIASLGDPSLAAGSASGSVTVWDVPSQRVREHYADQHSGAVAALSFVPLRPGMLYSAGTDGRVCLQDRKAGPGHVSAFSLGVPATALMVKEDHSLMGVGTADGVVLLYDPRHVRQPLHTLPLEARAPLAADALQLHPLSPARYRPAGDAADGRRTSLSAPNSRAISPAADAAASAAAQQRSASSQAAASQAHAAAATPRASTAAGSLQVTPLHRPPAAATAQAAAGGLAVTPLPGMEAQRGAAAAVEVTPLQQQPLRGTDAAADVAQRLQRLGVTPLGGSTPAAAAGQQRQQAEQQQPGALTPLERLAAAPVDLNITPLVAPPAGRQAGAAAAAASARRPAPPPLDVTPLAGGAAAADRRSQLCISPLPGMAPEAQPAGSVSPQGRSILAERTNSGRASPGAVPLTSGRRGMLPRLASPLPVAPEAEQPQLNGSPSFAENQPLPSPAVGRQAQYGGSTAAEGKLKAASAAGAEAQVALTPVGSGALWTIPSAPADAEMADAAPSGARSAEELVSHPLEFSFAAAQRSLEQLSNGAAWGGAASCAPVAAVAEAAAGLPPGLRDDILALHWDMLQQFQAQQACMGQLVSQVLERNEALSAEVSALRKQLAQLTGRREQFLWL</sequence>
<dbReference type="PROSITE" id="PS50082">
    <property type="entry name" value="WD_REPEATS_2"/>
    <property type="match status" value="1"/>
</dbReference>
<dbReference type="InterPro" id="IPR015943">
    <property type="entry name" value="WD40/YVTN_repeat-like_dom_sf"/>
</dbReference>
<name>A0A2P6TIF6_CHLSO</name>
<dbReference type="AlphaFoldDB" id="A0A2P6TIF6"/>
<keyword evidence="5" id="KW-1185">Reference proteome</keyword>
<feature type="region of interest" description="Disordered" evidence="3">
    <location>
        <begin position="330"/>
        <end position="367"/>
    </location>
</feature>
<accession>A0A2P6TIF6</accession>